<dbReference type="GO" id="GO:0034424">
    <property type="term" value="C:Vps55/Vps68 complex"/>
    <property type="evidence" value="ECO:0007669"/>
    <property type="project" value="TreeGrafter"/>
</dbReference>
<feature type="transmembrane region" description="Helical" evidence="6">
    <location>
        <begin position="12"/>
        <end position="31"/>
    </location>
</feature>
<comment type="similarity">
    <text evidence="2">Belongs to the OB-RGRP/VPS55 family.</text>
</comment>
<proteinExistence type="inferred from homology"/>
<evidence type="ECO:0000313" key="8">
    <source>
        <dbReference type="Proteomes" id="UP001360560"/>
    </source>
</evidence>
<gene>
    <name evidence="7" type="ORF">DASC09_033800</name>
</gene>
<sequence>MNDSSNPSGKDFGNFLTSYFVVSGLALPIVFYHTHLITLQAAIMSMCGGVIVYLTIIIFGTFFYESNDDDYY</sequence>
<name>A0AAV5QM61_9ASCO</name>
<accession>A0AAV5QM61</accession>
<dbReference type="AlphaFoldDB" id="A0AAV5QM61"/>
<dbReference type="EMBL" id="BTFZ01000011">
    <property type="protein sequence ID" value="GMM36055.1"/>
    <property type="molecule type" value="Genomic_DNA"/>
</dbReference>
<dbReference type="Pfam" id="PF04133">
    <property type="entry name" value="Vps55"/>
    <property type="match status" value="1"/>
</dbReference>
<evidence type="ECO:0000256" key="3">
    <source>
        <dbReference type="ARBA" id="ARBA00022692"/>
    </source>
</evidence>
<keyword evidence="8" id="KW-1185">Reference proteome</keyword>
<reference evidence="7 8" key="1">
    <citation type="journal article" date="2023" name="Elife">
        <title>Identification of key yeast species and microbe-microbe interactions impacting larval growth of Drosophila in the wild.</title>
        <authorList>
            <person name="Mure A."/>
            <person name="Sugiura Y."/>
            <person name="Maeda R."/>
            <person name="Honda K."/>
            <person name="Sakurai N."/>
            <person name="Takahashi Y."/>
            <person name="Watada M."/>
            <person name="Katoh T."/>
            <person name="Gotoh A."/>
            <person name="Gotoh Y."/>
            <person name="Taniguchi I."/>
            <person name="Nakamura K."/>
            <person name="Hayashi T."/>
            <person name="Katayama T."/>
            <person name="Uemura T."/>
            <person name="Hattori Y."/>
        </authorList>
    </citation>
    <scope>NUCLEOTIDE SEQUENCE [LARGE SCALE GENOMIC DNA]</scope>
    <source>
        <strain evidence="7 8">SC-9</strain>
    </source>
</reference>
<evidence type="ECO:0000256" key="5">
    <source>
        <dbReference type="ARBA" id="ARBA00023136"/>
    </source>
</evidence>
<evidence type="ECO:0000256" key="2">
    <source>
        <dbReference type="ARBA" id="ARBA00005645"/>
    </source>
</evidence>
<evidence type="ECO:0008006" key="9">
    <source>
        <dbReference type="Google" id="ProtNLM"/>
    </source>
</evidence>
<keyword evidence="5 6" id="KW-0472">Membrane</keyword>
<keyword evidence="4 6" id="KW-1133">Transmembrane helix</keyword>
<dbReference type="PANTHER" id="PTHR12050">
    <property type="entry name" value="LEPTIN RECEPTOR-RELATED"/>
    <property type="match status" value="1"/>
</dbReference>
<evidence type="ECO:0000256" key="1">
    <source>
        <dbReference type="ARBA" id="ARBA00004141"/>
    </source>
</evidence>
<comment type="caution">
    <text evidence="7">The sequence shown here is derived from an EMBL/GenBank/DDBJ whole genome shotgun (WGS) entry which is preliminary data.</text>
</comment>
<dbReference type="InterPro" id="IPR007262">
    <property type="entry name" value="Vps55/LEPROT"/>
</dbReference>
<dbReference type="Proteomes" id="UP001360560">
    <property type="component" value="Unassembled WGS sequence"/>
</dbReference>
<evidence type="ECO:0000256" key="4">
    <source>
        <dbReference type="ARBA" id="ARBA00022989"/>
    </source>
</evidence>
<dbReference type="GO" id="GO:0032511">
    <property type="term" value="P:late endosome to vacuole transport via multivesicular body sorting pathway"/>
    <property type="evidence" value="ECO:0007669"/>
    <property type="project" value="TreeGrafter"/>
</dbReference>
<organism evidence="7 8">
    <name type="scientific">Saccharomycopsis crataegensis</name>
    <dbReference type="NCBI Taxonomy" id="43959"/>
    <lineage>
        <taxon>Eukaryota</taxon>
        <taxon>Fungi</taxon>
        <taxon>Dikarya</taxon>
        <taxon>Ascomycota</taxon>
        <taxon>Saccharomycotina</taxon>
        <taxon>Saccharomycetes</taxon>
        <taxon>Saccharomycopsidaceae</taxon>
        <taxon>Saccharomycopsis</taxon>
    </lineage>
</organism>
<dbReference type="GeneID" id="90074030"/>
<protein>
    <recommendedName>
        <fullName evidence="9">Vacuolar protein sorting-associated protein 55</fullName>
    </recommendedName>
</protein>
<dbReference type="PANTHER" id="PTHR12050:SF0">
    <property type="entry name" value="RH04491P"/>
    <property type="match status" value="1"/>
</dbReference>
<evidence type="ECO:0000313" key="7">
    <source>
        <dbReference type="EMBL" id="GMM36055.1"/>
    </source>
</evidence>
<comment type="subcellular location">
    <subcellularLocation>
        <location evidence="1">Membrane</location>
        <topology evidence="1">Multi-pass membrane protein</topology>
    </subcellularLocation>
</comment>
<keyword evidence="3 6" id="KW-0812">Transmembrane</keyword>
<feature type="transmembrane region" description="Helical" evidence="6">
    <location>
        <begin position="43"/>
        <end position="64"/>
    </location>
</feature>
<evidence type="ECO:0000256" key="6">
    <source>
        <dbReference type="SAM" id="Phobius"/>
    </source>
</evidence>
<dbReference type="RefSeq" id="XP_064853051.1">
    <property type="nucleotide sequence ID" value="XM_064996979.1"/>
</dbReference>